<reference evidence="1 2" key="1">
    <citation type="journal article" date="2019" name="Commun. Biol.">
        <title>The bagworm genome reveals a unique fibroin gene that provides high tensile strength.</title>
        <authorList>
            <person name="Kono N."/>
            <person name="Nakamura H."/>
            <person name="Ohtoshi R."/>
            <person name="Tomita M."/>
            <person name="Numata K."/>
            <person name="Arakawa K."/>
        </authorList>
    </citation>
    <scope>NUCLEOTIDE SEQUENCE [LARGE SCALE GENOMIC DNA]</scope>
</reference>
<evidence type="ECO:0000313" key="1">
    <source>
        <dbReference type="EMBL" id="GBP50569.1"/>
    </source>
</evidence>
<accession>A0A4C1WJR6</accession>
<dbReference type="AlphaFoldDB" id="A0A4C1WJR6"/>
<sequence length="223" mass="24175">MRVLRPYNLGRRNNFGRRAASGRLARCEATSVACIARVSSWSGGRWRDRSPAFGPPRSGVLGAGRERSPAVFHDRPVGPPESSPVVERTPCCGVVWSARSRVGSRGAMLLVEVPQEARAGLPHDHMSSLAKLHLNDYNRLGGEGGAKLNFPDGQEASRLAYEQTLASVARLGYDPQTSNKISYAEQAARLGFGDLVVDPMCPDAAYTLTTGRYICEKNQHGII</sequence>
<proteinExistence type="predicted"/>
<protein>
    <submittedName>
        <fullName evidence="1">Uncharacterized protein</fullName>
    </submittedName>
</protein>
<dbReference type="Proteomes" id="UP000299102">
    <property type="component" value="Unassembled WGS sequence"/>
</dbReference>
<name>A0A4C1WJR6_EUMVA</name>
<comment type="caution">
    <text evidence="1">The sequence shown here is derived from an EMBL/GenBank/DDBJ whole genome shotgun (WGS) entry which is preliminary data.</text>
</comment>
<dbReference type="EMBL" id="BGZK01000568">
    <property type="protein sequence ID" value="GBP50569.1"/>
    <property type="molecule type" value="Genomic_DNA"/>
</dbReference>
<gene>
    <name evidence="1" type="ORF">EVAR_29328_1</name>
</gene>
<organism evidence="1 2">
    <name type="scientific">Eumeta variegata</name>
    <name type="common">Bagworm moth</name>
    <name type="synonym">Eumeta japonica</name>
    <dbReference type="NCBI Taxonomy" id="151549"/>
    <lineage>
        <taxon>Eukaryota</taxon>
        <taxon>Metazoa</taxon>
        <taxon>Ecdysozoa</taxon>
        <taxon>Arthropoda</taxon>
        <taxon>Hexapoda</taxon>
        <taxon>Insecta</taxon>
        <taxon>Pterygota</taxon>
        <taxon>Neoptera</taxon>
        <taxon>Endopterygota</taxon>
        <taxon>Lepidoptera</taxon>
        <taxon>Glossata</taxon>
        <taxon>Ditrysia</taxon>
        <taxon>Tineoidea</taxon>
        <taxon>Psychidae</taxon>
        <taxon>Oiketicinae</taxon>
        <taxon>Eumeta</taxon>
    </lineage>
</organism>
<evidence type="ECO:0000313" key="2">
    <source>
        <dbReference type="Proteomes" id="UP000299102"/>
    </source>
</evidence>
<dbReference type="OrthoDB" id="6842239at2759"/>
<keyword evidence="2" id="KW-1185">Reference proteome</keyword>